<dbReference type="OrthoDB" id="1879366at2759"/>
<dbReference type="InterPro" id="IPR013149">
    <property type="entry name" value="ADH-like_C"/>
</dbReference>
<evidence type="ECO:0000259" key="12">
    <source>
        <dbReference type="SMART" id="SM00829"/>
    </source>
</evidence>
<evidence type="ECO:0000256" key="8">
    <source>
        <dbReference type="ARBA" id="ARBA00023002"/>
    </source>
</evidence>
<evidence type="ECO:0000256" key="1">
    <source>
        <dbReference type="ARBA" id="ARBA00001947"/>
    </source>
</evidence>
<evidence type="ECO:0000256" key="3">
    <source>
        <dbReference type="ARBA" id="ARBA00011738"/>
    </source>
</evidence>
<evidence type="ECO:0000256" key="6">
    <source>
        <dbReference type="ARBA" id="ARBA00022833"/>
    </source>
</evidence>
<dbReference type="Pfam" id="PF00107">
    <property type="entry name" value="ADH_zinc_N"/>
    <property type="match status" value="1"/>
</dbReference>
<evidence type="ECO:0000313" key="13">
    <source>
        <dbReference type="EMBL" id="RAK96112.1"/>
    </source>
</evidence>
<keyword evidence="8" id="KW-0560">Oxidoreductase</keyword>
<dbReference type="SUPFAM" id="SSF50129">
    <property type="entry name" value="GroES-like"/>
    <property type="match status" value="1"/>
</dbReference>
<evidence type="ECO:0000256" key="2">
    <source>
        <dbReference type="ARBA" id="ARBA00008072"/>
    </source>
</evidence>
<keyword evidence="5 11" id="KW-0479">Metal-binding</keyword>
<dbReference type="InterPro" id="IPR002328">
    <property type="entry name" value="ADH_Zn_CS"/>
</dbReference>
<proteinExistence type="inferred from homology"/>
<dbReference type="FunFam" id="3.40.50.720:FF:000158">
    <property type="entry name" value="Zinc-binding alcohol dehydrogenase"/>
    <property type="match status" value="1"/>
</dbReference>
<dbReference type="GeneID" id="37219428"/>
<accession>A0A395GL86</accession>
<dbReference type="STRING" id="1448316.A0A395GL86"/>
<dbReference type="InterPro" id="IPR036291">
    <property type="entry name" value="NAD(P)-bd_dom_sf"/>
</dbReference>
<evidence type="ECO:0000256" key="11">
    <source>
        <dbReference type="RuleBase" id="RU361277"/>
    </source>
</evidence>
<dbReference type="CDD" id="cd05283">
    <property type="entry name" value="CAD1"/>
    <property type="match status" value="1"/>
</dbReference>
<dbReference type="Gene3D" id="3.40.50.720">
    <property type="entry name" value="NAD(P)-binding Rossmann-like Domain"/>
    <property type="match status" value="1"/>
</dbReference>
<protein>
    <recommendedName>
        <fullName evidence="9">alcohol dehydrogenase (NADP(+))</fullName>
        <ecNumber evidence="9">1.1.1.2</ecNumber>
    </recommendedName>
</protein>
<dbReference type="Pfam" id="PF08240">
    <property type="entry name" value="ADH_N"/>
    <property type="match status" value="1"/>
</dbReference>
<dbReference type="GO" id="GO:0008270">
    <property type="term" value="F:zinc ion binding"/>
    <property type="evidence" value="ECO:0007669"/>
    <property type="project" value="InterPro"/>
</dbReference>
<dbReference type="InterPro" id="IPR020843">
    <property type="entry name" value="ER"/>
</dbReference>
<sequence>MSTPSYTFSGWMGLDKDAANGHMVWQSYTPKPWEETDIDIKISHCGVCASDLCVLRSGWRPTPYPCLVGHEIIGHITRIGTQVKGLQLGDRVGVGPQSDSCRGRVNGPCIECSTGNEKYCPNLWTGTYAGKYMDGSPSYGGYALYNRVPAHFAVKIPEGIESSAAAPMLCAGATVYAPLKQYGCGPGKRVGILGVGGLGHFGILFAKALGAERVVALSRSQAKREDALALGADGYIAYEEGGYWVKEHAGTLDVIISTVSSNKIPILDALKLLRANGTFVQVGNPENGPFTIPAGALIGMGLRFAGSKIGSPSEIRDMLELAVKKGVTPWIEERPMGDANEVLVDMDSGKARYRYVLVNRSE</sequence>
<dbReference type="AlphaFoldDB" id="A0A395GL86"/>
<organism evidence="13 14">
    <name type="scientific">Aspergillus ibericus CBS 121593</name>
    <dbReference type="NCBI Taxonomy" id="1448316"/>
    <lineage>
        <taxon>Eukaryota</taxon>
        <taxon>Fungi</taxon>
        <taxon>Dikarya</taxon>
        <taxon>Ascomycota</taxon>
        <taxon>Pezizomycotina</taxon>
        <taxon>Eurotiomycetes</taxon>
        <taxon>Eurotiomycetidae</taxon>
        <taxon>Eurotiales</taxon>
        <taxon>Aspergillaceae</taxon>
        <taxon>Aspergillus</taxon>
        <taxon>Aspergillus subgen. Circumdati</taxon>
    </lineage>
</organism>
<keyword evidence="4" id="KW-0597">Phosphoprotein</keyword>
<keyword evidence="7" id="KW-0521">NADP</keyword>
<dbReference type="VEuPathDB" id="FungiDB:BO80DRAFT_242509"/>
<dbReference type="SUPFAM" id="SSF51735">
    <property type="entry name" value="NAD(P)-binding Rossmann-fold domains"/>
    <property type="match status" value="1"/>
</dbReference>
<dbReference type="InterPro" id="IPR011032">
    <property type="entry name" value="GroES-like_sf"/>
</dbReference>
<name>A0A395GL86_9EURO</name>
<dbReference type="Gene3D" id="3.90.180.10">
    <property type="entry name" value="Medium-chain alcohol dehydrogenases, catalytic domain"/>
    <property type="match status" value="1"/>
</dbReference>
<dbReference type="GO" id="GO:0006066">
    <property type="term" value="P:alcohol metabolic process"/>
    <property type="evidence" value="ECO:0007669"/>
    <property type="project" value="UniProtKB-ARBA"/>
</dbReference>
<dbReference type="EC" id="1.1.1.2" evidence="9"/>
<evidence type="ECO:0000256" key="4">
    <source>
        <dbReference type="ARBA" id="ARBA00022553"/>
    </source>
</evidence>
<feature type="domain" description="Enoyl reductase (ER)" evidence="12">
    <location>
        <begin position="18"/>
        <end position="357"/>
    </location>
</feature>
<comment type="cofactor">
    <cofactor evidence="1 11">
        <name>Zn(2+)</name>
        <dbReference type="ChEBI" id="CHEBI:29105"/>
    </cofactor>
</comment>
<dbReference type="SMART" id="SM00829">
    <property type="entry name" value="PKS_ER"/>
    <property type="match status" value="1"/>
</dbReference>
<evidence type="ECO:0000313" key="14">
    <source>
        <dbReference type="Proteomes" id="UP000249402"/>
    </source>
</evidence>
<comment type="catalytic activity">
    <reaction evidence="10">
        <text>a primary alcohol + NADP(+) = an aldehyde + NADPH + H(+)</text>
        <dbReference type="Rhea" id="RHEA:15937"/>
        <dbReference type="ChEBI" id="CHEBI:15378"/>
        <dbReference type="ChEBI" id="CHEBI:15734"/>
        <dbReference type="ChEBI" id="CHEBI:17478"/>
        <dbReference type="ChEBI" id="CHEBI:57783"/>
        <dbReference type="ChEBI" id="CHEBI:58349"/>
        <dbReference type="EC" id="1.1.1.2"/>
    </reaction>
    <physiologicalReaction direction="left-to-right" evidence="10">
        <dbReference type="Rhea" id="RHEA:15938"/>
    </physiologicalReaction>
    <physiologicalReaction direction="right-to-left" evidence="10">
        <dbReference type="Rhea" id="RHEA:15939"/>
    </physiologicalReaction>
</comment>
<evidence type="ECO:0000256" key="10">
    <source>
        <dbReference type="ARBA" id="ARBA00050997"/>
    </source>
</evidence>
<keyword evidence="6 11" id="KW-0862">Zinc</keyword>
<dbReference type="Proteomes" id="UP000249402">
    <property type="component" value="Unassembled WGS sequence"/>
</dbReference>
<evidence type="ECO:0000256" key="7">
    <source>
        <dbReference type="ARBA" id="ARBA00022857"/>
    </source>
</evidence>
<dbReference type="PANTHER" id="PTHR42683">
    <property type="entry name" value="ALDEHYDE REDUCTASE"/>
    <property type="match status" value="1"/>
</dbReference>
<dbReference type="PROSITE" id="PS00059">
    <property type="entry name" value="ADH_ZINC"/>
    <property type="match status" value="1"/>
</dbReference>
<dbReference type="GO" id="GO:0008106">
    <property type="term" value="F:alcohol dehydrogenase (NADP+) activity"/>
    <property type="evidence" value="ECO:0007669"/>
    <property type="project" value="UniProtKB-EC"/>
</dbReference>
<dbReference type="EMBL" id="KZ824480">
    <property type="protein sequence ID" value="RAK96112.1"/>
    <property type="molecule type" value="Genomic_DNA"/>
</dbReference>
<comment type="similarity">
    <text evidence="2 11">Belongs to the zinc-containing alcohol dehydrogenase family.</text>
</comment>
<keyword evidence="14" id="KW-1185">Reference proteome</keyword>
<evidence type="ECO:0000256" key="5">
    <source>
        <dbReference type="ARBA" id="ARBA00022723"/>
    </source>
</evidence>
<evidence type="ECO:0000256" key="9">
    <source>
        <dbReference type="ARBA" id="ARBA00024074"/>
    </source>
</evidence>
<dbReference type="InterPro" id="IPR013154">
    <property type="entry name" value="ADH-like_N"/>
</dbReference>
<dbReference type="InterPro" id="IPR047109">
    <property type="entry name" value="CAD-like"/>
</dbReference>
<gene>
    <name evidence="13" type="ORF">BO80DRAFT_242509</name>
</gene>
<dbReference type="RefSeq" id="XP_025570440.1">
    <property type="nucleotide sequence ID" value="XM_025714563.1"/>
</dbReference>
<reference evidence="13 14" key="1">
    <citation type="submission" date="2018-02" db="EMBL/GenBank/DDBJ databases">
        <title>The genomes of Aspergillus section Nigri reveals drivers in fungal speciation.</title>
        <authorList>
            <consortium name="DOE Joint Genome Institute"/>
            <person name="Vesth T.C."/>
            <person name="Nybo J."/>
            <person name="Theobald S."/>
            <person name="Brandl J."/>
            <person name="Frisvad J.C."/>
            <person name="Nielsen K.F."/>
            <person name="Lyhne E.K."/>
            <person name="Kogle M.E."/>
            <person name="Kuo A."/>
            <person name="Riley R."/>
            <person name="Clum A."/>
            <person name="Nolan M."/>
            <person name="Lipzen A."/>
            <person name="Salamov A."/>
            <person name="Henrissat B."/>
            <person name="Wiebenga A."/>
            <person name="De vries R.P."/>
            <person name="Grigoriev I.V."/>
            <person name="Mortensen U.H."/>
            <person name="Andersen M.R."/>
            <person name="Baker S.E."/>
        </authorList>
    </citation>
    <scope>NUCLEOTIDE SEQUENCE [LARGE SCALE GENOMIC DNA]</scope>
    <source>
        <strain evidence="13 14">CBS 121593</strain>
    </source>
</reference>
<comment type="subunit">
    <text evidence="3">Homodimer.</text>
</comment>